<dbReference type="GeneID" id="108664334"/>
<evidence type="ECO:0000256" key="3">
    <source>
        <dbReference type="ARBA" id="ARBA00022771"/>
    </source>
</evidence>
<dbReference type="SMART" id="SM00355">
    <property type="entry name" value="ZnF_C2H2"/>
    <property type="match status" value="10"/>
</dbReference>
<dbReference type="PROSITE" id="PS00028">
    <property type="entry name" value="ZINC_FINGER_C2H2_1"/>
    <property type="match status" value="5"/>
</dbReference>
<dbReference type="SUPFAM" id="SSF57667">
    <property type="entry name" value="beta-beta-alpha zinc fingers"/>
    <property type="match status" value="1"/>
</dbReference>
<evidence type="ECO:0000313" key="8">
    <source>
        <dbReference type="Proteomes" id="UP000694843"/>
    </source>
</evidence>
<dbReference type="GO" id="GO:0000977">
    <property type="term" value="F:RNA polymerase II transcription regulatory region sequence-specific DNA binding"/>
    <property type="evidence" value="ECO:0007669"/>
    <property type="project" value="TreeGrafter"/>
</dbReference>
<keyword evidence="8" id="KW-1185">Reference proteome</keyword>
<feature type="domain" description="C2H2-type" evidence="7">
    <location>
        <begin position="783"/>
        <end position="805"/>
    </location>
</feature>
<keyword evidence="3 5" id="KW-0863">Zinc-finger</keyword>
<evidence type="ECO:0000313" key="9">
    <source>
        <dbReference type="RefSeq" id="XP_018006399.1"/>
    </source>
</evidence>
<feature type="region of interest" description="Disordered" evidence="6">
    <location>
        <begin position="100"/>
        <end position="120"/>
    </location>
</feature>
<dbReference type="PANTHER" id="PTHR24409">
    <property type="entry name" value="ZINC FINGER PROTEIN 142"/>
    <property type="match status" value="1"/>
</dbReference>
<evidence type="ECO:0000256" key="1">
    <source>
        <dbReference type="ARBA" id="ARBA00022723"/>
    </source>
</evidence>
<dbReference type="PANTHER" id="PTHR24409:SF295">
    <property type="entry name" value="AZ2-RELATED"/>
    <property type="match status" value="1"/>
</dbReference>
<dbReference type="Pfam" id="PF00096">
    <property type="entry name" value="zf-C2H2"/>
    <property type="match status" value="1"/>
</dbReference>
<name>A0A8B7MZL5_HYAAZ</name>
<dbReference type="PROSITE" id="PS50157">
    <property type="entry name" value="ZINC_FINGER_C2H2_2"/>
    <property type="match status" value="5"/>
</dbReference>
<dbReference type="GO" id="GO:0008270">
    <property type="term" value="F:zinc ion binding"/>
    <property type="evidence" value="ECO:0007669"/>
    <property type="project" value="UniProtKB-KW"/>
</dbReference>
<feature type="domain" description="C2H2-type" evidence="7">
    <location>
        <begin position="923"/>
        <end position="945"/>
    </location>
</feature>
<sequence>MRGTTDIMRKKNLYPPRNGNLSLDFDQKNVPLKSSNTNFTNKSNHSRVSLGEKCSNCHRTFRDSEHLTKHKRGALCRRLVQKVARQNRKLANKLTLKSKNVSLPSNSVGPRKKSRVSRPASMTHKPYQCSVCGARFCDKVNVELHCERHHNANSQLWVEVTRGQDIRSVSDLTNNLQNNSLVSPNEATIDASASRTYVMATSTASVDGASSSALNYVSSRLMPLERIKCPECNTFFHSELQLHEHKKVSHQSLLNNCIESSSHMLFHQTSHAPVLNRGITPLNNPNPNCQQYLGPNVGTIDTNVSNLSLNQPLLPTGYIFPAPAYYSHDPNSSMQQNIVHPHLSYMQPQHPVHPHLIQHQTEMQQQNTQQDQTPQHNDQIHAESNNHLQHQPSHLLSQDLLLSSLQQPNQPQPTLQPSLPHHSAQHGGHLAHASTIAPQYSSSIILDLPTSNLPSSGSSSELPSLMHNNITGVQSGMNISVVASSASHSVPSSLSGNNNCINASSVPSVACSSTGFVSSPCSLSTSSNRVVPTPKTLDKSDSNVITKWNMCSECGVKFIDLMNLELHVEKKHPLLSILGSVDFKDGTICYKTGTSIAKSLSRNTAVPSKSVMKDLKIPQCHSCCLCNHSTTSLSPMVEHMMSVHGLSGKAMVDSISSEEGASDYCPAVSRNSVTKREVSRSCDAISTMTTCKPTRPPAHQEAGKTLDPSRPLGEDSCLSCLTNFNSAAELIRHRIKDKVHICGVCCYVTCSRKVLTAHMRSDHDLDDSSGSFSAVLSDLKKQLSCWRCKNAFQKTSEFINHLKIHGSLSGRCEKCGKQDNNIANILIHMTTLHPDFMNRLAITVTSNGVPSTCSYLQTLTGDLLDASCLESRGKTDTSGECSTGDKRRNKSKKRISFIDEVNTSCGSGKNKSSAKADDDRRTYACSQCLICFYGTSSLEIHLKEHEDLGSSGHLPTLANIKRSPSEERLTSSLICPPDAQKAGIVDRSKVNTGKSKANLKVKSGDGKKIGLSSLPSTSGFKCEECGLTKDSSEVMVSHIQKVHMSGNLIHMVAEKKGATKEYPIYIVTPISAN</sequence>
<gene>
    <name evidence="9" type="primary">LOC108664334</name>
</gene>
<dbReference type="Gene3D" id="3.30.160.60">
    <property type="entry name" value="Classic Zinc Finger"/>
    <property type="match status" value="3"/>
</dbReference>
<keyword evidence="4" id="KW-0862">Zinc</keyword>
<dbReference type="GO" id="GO:0005634">
    <property type="term" value="C:nucleus"/>
    <property type="evidence" value="ECO:0007669"/>
    <property type="project" value="TreeGrafter"/>
</dbReference>
<evidence type="ECO:0000256" key="4">
    <source>
        <dbReference type="ARBA" id="ARBA00022833"/>
    </source>
</evidence>
<dbReference type="InterPro" id="IPR013087">
    <property type="entry name" value="Znf_C2H2_type"/>
</dbReference>
<dbReference type="RefSeq" id="XP_018006399.1">
    <property type="nucleotide sequence ID" value="XM_018150910.2"/>
</dbReference>
<reference evidence="9" key="1">
    <citation type="submission" date="2025-08" db="UniProtKB">
        <authorList>
            <consortium name="RefSeq"/>
        </authorList>
    </citation>
    <scope>IDENTIFICATION</scope>
    <source>
        <tissue evidence="9">Whole organism</tissue>
    </source>
</reference>
<evidence type="ECO:0000256" key="5">
    <source>
        <dbReference type="PROSITE-ProRule" id="PRU00042"/>
    </source>
</evidence>
<dbReference type="AlphaFoldDB" id="A0A8B7MZL5"/>
<organism evidence="8 9">
    <name type="scientific">Hyalella azteca</name>
    <name type="common">Amphipod</name>
    <dbReference type="NCBI Taxonomy" id="294128"/>
    <lineage>
        <taxon>Eukaryota</taxon>
        <taxon>Metazoa</taxon>
        <taxon>Ecdysozoa</taxon>
        <taxon>Arthropoda</taxon>
        <taxon>Crustacea</taxon>
        <taxon>Multicrustacea</taxon>
        <taxon>Malacostraca</taxon>
        <taxon>Eumalacostraca</taxon>
        <taxon>Peracarida</taxon>
        <taxon>Amphipoda</taxon>
        <taxon>Senticaudata</taxon>
        <taxon>Talitrida</taxon>
        <taxon>Talitroidea</taxon>
        <taxon>Hyalellidae</taxon>
        <taxon>Hyalella</taxon>
    </lineage>
</organism>
<evidence type="ECO:0000259" key="7">
    <source>
        <dbReference type="PROSITE" id="PS50157"/>
    </source>
</evidence>
<feature type="compositionally biased region" description="Low complexity" evidence="6">
    <location>
        <begin position="407"/>
        <end position="422"/>
    </location>
</feature>
<accession>A0A8B7MZL5</accession>
<evidence type="ECO:0000256" key="6">
    <source>
        <dbReference type="SAM" id="MobiDB-lite"/>
    </source>
</evidence>
<dbReference type="KEGG" id="hazt:108664334"/>
<feature type="domain" description="C2H2-type" evidence="7">
    <location>
        <begin position="227"/>
        <end position="250"/>
    </location>
</feature>
<feature type="domain" description="C2H2-type" evidence="7">
    <location>
        <begin position="127"/>
        <end position="154"/>
    </location>
</feature>
<evidence type="ECO:0000256" key="2">
    <source>
        <dbReference type="ARBA" id="ARBA00022737"/>
    </source>
</evidence>
<feature type="domain" description="C2H2-type" evidence="7">
    <location>
        <begin position="52"/>
        <end position="72"/>
    </location>
</feature>
<dbReference type="GO" id="GO:0000981">
    <property type="term" value="F:DNA-binding transcription factor activity, RNA polymerase II-specific"/>
    <property type="evidence" value="ECO:0007669"/>
    <property type="project" value="TreeGrafter"/>
</dbReference>
<dbReference type="OrthoDB" id="6345036at2759"/>
<keyword evidence="1" id="KW-0479">Metal-binding</keyword>
<dbReference type="InterPro" id="IPR036236">
    <property type="entry name" value="Znf_C2H2_sf"/>
</dbReference>
<dbReference type="Proteomes" id="UP000694843">
    <property type="component" value="Unplaced"/>
</dbReference>
<proteinExistence type="predicted"/>
<feature type="region of interest" description="Disordered" evidence="6">
    <location>
        <begin position="407"/>
        <end position="430"/>
    </location>
</feature>
<keyword evidence="2" id="KW-0677">Repeat</keyword>
<protein>
    <submittedName>
        <fullName evidence="9">Uncharacterized protein LOC108664334</fullName>
    </submittedName>
</protein>